<comment type="caution">
    <text evidence="1">The sequence shown here is derived from an EMBL/GenBank/DDBJ whole genome shotgun (WGS) entry which is preliminary data.</text>
</comment>
<name>A0A3M0T131_9CLOT</name>
<protein>
    <submittedName>
        <fullName evidence="1">Uncharacterized protein</fullName>
    </submittedName>
</protein>
<gene>
    <name evidence="1" type="ORF">D9O40_02545</name>
</gene>
<evidence type="ECO:0000313" key="1">
    <source>
        <dbReference type="EMBL" id="RMD04344.1"/>
    </source>
</evidence>
<accession>A0A3M0T131</accession>
<sequence length="164" mass="19665">NIINLKKGAAKYLLAIINSKDVCFEEVFNQYVSYGIDYIQFVYNVELLENEKVCCLEDKEEAFFLYMRKANLVKFSEDKKYLHYLRKALDIYPYMNDGIKLLLNEFKESQYISEMDKYKKQVKETIRILIGENKIEDANKFIREYEKIVCDDPEIEKIKKVMFL</sequence>
<dbReference type="Proteomes" id="UP000277999">
    <property type="component" value="Unassembled WGS sequence"/>
</dbReference>
<proteinExistence type="predicted"/>
<feature type="non-terminal residue" evidence="1">
    <location>
        <position position="1"/>
    </location>
</feature>
<dbReference type="AlphaFoldDB" id="A0A3M0T131"/>
<evidence type="ECO:0000313" key="2">
    <source>
        <dbReference type="Proteomes" id="UP000277999"/>
    </source>
</evidence>
<organism evidence="1 2">
    <name type="scientific">Clostridium autoethanogenum</name>
    <dbReference type="NCBI Taxonomy" id="84023"/>
    <lineage>
        <taxon>Bacteria</taxon>
        <taxon>Bacillati</taxon>
        <taxon>Bacillota</taxon>
        <taxon>Clostridia</taxon>
        <taxon>Eubacteriales</taxon>
        <taxon>Clostridiaceae</taxon>
        <taxon>Clostridium</taxon>
    </lineage>
</organism>
<reference evidence="1 2" key="1">
    <citation type="submission" date="2018-10" db="EMBL/GenBank/DDBJ databases">
        <title>Genome-centric metagenomics revealed C2 chemical producing, CO utilizing Clostridium with novel acetogenic gene cluster.</title>
        <authorList>
            <person name="Kang H."/>
            <person name="Park B."/>
            <person name="Choi I.G."/>
            <person name="Chang I.S."/>
        </authorList>
    </citation>
    <scope>NUCLEOTIDE SEQUENCE [LARGE SCALE GENOMIC DNA]</scope>
    <source>
        <strain evidence="1 2">H21-9</strain>
    </source>
</reference>
<dbReference type="EMBL" id="RFAQ01000003">
    <property type="protein sequence ID" value="RMD04344.1"/>
    <property type="molecule type" value="Genomic_DNA"/>
</dbReference>